<evidence type="ECO:0000313" key="2">
    <source>
        <dbReference type="Proteomes" id="UP000077339"/>
    </source>
</evidence>
<keyword evidence="2" id="KW-1185">Reference proteome</keyword>
<dbReference type="Proteomes" id="UP000077339">
    <property type="component" value="Unassembled WGS sequence"/>
</dbReference>
<comment type="caution">
    <text evidence="1">The sequence shown here is derived from an EMBL/GenBank/DDBJ whole genome shotgun (WGS) entry which is preliminary data.</text>
</comment>
<dbReference type="EMBL" id="JFHK01000007">
    <property type="protein sequence ID" value="OAA30694.1"/>
    <property type="molecule type" value="Genomic_DNA"/>
</dbReference>
<organism evidence="1 2">
    <name type="scientific">Kosmotoga arenicorallina S304</name>
    <dbReference type="NCBI Taxonomy" id="1453497"/>
    <lineage>
        <taxon>Bacteria</taxon>
        <taxon>Thermotogati</taxon>
        <taxon>Thermotogota</taxon>
        <taxon>Thermotogae</taxon>
        <taxon>Kosmotogales</taxon>
        <taxon>Kosmotogaceae</taxon>
        <taxon>Kosmotoga</taxon>
    </lineage>
</organism>
<protein>
    <recommendedName>
        <fullName evidence="3">Thiamine biosynthesis protein ThiS</fullName>
    </recommendedName>
</protein>
<dbReference type="InterPro" id="IPR016155">
    <property type="entry name" value="Mopterin_synth/thiamin_S_b"/>
</dbReference>
<evidence type="ECO:0000313" key="1">
    <source>
        <dbReference type="EMBL" id="OAA30694.1"/>
    </source>
</evidence>
<dbReference type="RefSeq" id="WP_068347265.1">
    <property type="nucleotide sequence ID" value="NZ_JFHK01000007.1"/>
</dbReference>
<reference evidence="1 2" key="1">
    <citation type="submission" date="2014-02" db="EMBL/GenBank/DDBJ databases">
        <title>Kosmotoga genome sequencing.</title>
        <authorList>
            <person name="Pollo S.M."/>
            <person name="Charchuk R."/>
            <person name="Nesbo C.L."/>
        </authorList>
    </citation>
    <scope>NUCLEOTIDE SEQUENCE [LARGE SCALE GENOMIC DNA]</scope>
    <source>
        <strain evidence="1 2">S304</strain>
    </source>
</reference>
<evidence type="ECO:0008006" key="3">
    <source>
        <dbReference type="Google" id="ProtNLM"/>
    </source>
</evidence>
<sequence length="62" mass="7080">MEVIYGDKKWSFDNELLVEDLLKKTGLWRDPVLVMADGRILDKKEKIHENARVLIINAANGG</sequence>
<dbReference type="PATRIC" id="fig|1453497.3.peg.1923"/>
<dbReference type="STRING" id="1453497.AT15_09705"/>
<dbReference type="InterPro" id="IPR012675">
    <property type="entry name" value="Beta-grasp_dom_sf"/>
</dbReference>
<proteinExistence type="predicted"/>
<accession>A0A176K1K2</accession>
<gene>
    <name evidence="1" type="ORF">AT15_09705</name>
</gene>
<dbReference type="Gene3D" id="3.10.20.30">
    <property type="match status" value="1"/>
</dbReference>
<dbReference type="AlphaFoldDB" id="A0A176K1K2"/>
<dbReference type="OrthoDB" id="48246at2"/>
<name>A0A176K1K2_9BACT</name>
<dbReference type="SUPFAM" id="SSF54285">
    <property type="entry name" value="MoaD/ThiS"/>
    <property type="match status" value="1"/>
</dbReference>